<evidence type="ECO:0000256" key="4">
    <source>
        <dbReference type="ARBA" id="ARBA00023163"/>
    </source>
</evidence>
<dbReference type="EMBL" id="JBEUOH010000017">
    <property type="protein sequence ID" value="KAL0871459.1"/>
    <property type="molecule type" value="Genomic_DNA"/>
</dbReference>
<organism evidence="8 10">
    <name type="scientific">Loxostege sticticalis</name>
    <name type="common">Beet webworm moth</name>
    <dbReference type="NCBI Taxonomy" id="481309"/>
    <lineage>
        <taxon>Eukaryota</taxon>
        <taxon>Metazoa</taxon>
        <taxon>Ecdysozoa</taxon>
        <taxon>Arthropoda</taxon>
        <taxon>Hexapoda</taxon>
        <taxon>Insecta</taxon>
        <taxon>Pterygota</taxon>
        <taxon>Neoptera</taxon>
        <taxon>Endopterygota</taxon>
        <taxon>Lepidoptera</taxon>
        <taxon>Glossata</taxon>
        <taxon>Ditrysia</taxon>
        <taxon>Pyraloidea</taxon>
        <taxon>Crambidae</taxon>
        <taxon>Pyraustinae</taxon>
        <taxon>Loxostege</taxon>
    </lineage>
</organism>
<keyword evidence="4" id="KW-0804">Transcription</keyword>
<reference evidence="8 10" key="1">
    <citation type="submission" date="2024-06" db="EMBL/GenBank/DDBJ databases">
        <title>A chromosome-level genome assembly of beet webworm, Loxostege sticticalis.</title>
        <authorList>
            <person name="Zhang Y."/>
        </authorList>
    </citation>
    <scope>NUCLEOTIDE SEQUENCE [LARGE SCALE GENOMIC DNA]</scope>
    <source>
        <strain evidence="8">AQ026</strain>
        <tissue evidence="8">Whole body</tissue>
    </source>
</reference>
<comment type="caution">
    <text evidence="8">The sequence shown here is derived from an EMBL/GenBank/DDBJ whole genome shotgun (WGS) entry which is preliminary data.</text>
</comment>
<feature type="domain" description="Myb/SANT-like DNA-binding" evidence="6">
    <location>
        <begin position="3"/>
        <end position="75"/>
    </location>
</feature>
<dbReference type="Proteomes" id="UP001549920">
    <property type="component" value="Unassembled WGS sequence"/>
</dbReference>
<proteinExistence type="predicted"/>
<gene>
    <name evidence="8" type="ORF">ABMA27_003367</name>
    <name evidence="7" type="ORF">ABMA27_005182</name>
    <name evidence="9" type="ORF">ABMA27_014990</name>
</gene>
<keyword evidence="3" id="KW-0805">Transcription regulation</keyword>
<evidence type="ECO:0000313" key="8">
    <source>
        <dbReference type="EMBL" id="KAL0879652.1"/>
    </source>
</evidence>
<evidence type="ECO:0000313" key="9">
    <source>
        <dbReference type="EMBL" id="KAL0893403.1"/>
    </source>
</evidence>
<evidence type="ECO:0000313" key="10">
    <source>
        <dbReference type="Proteomes" id="UP001549920"/>
    </source>
</evidence>
<dbReference type="EMBL" id="JBEUOH010000006">
    <property type="protein sequence ID" value="KAL0893403.1"/>
    <property type="molecule type" value="Genomic_DNA"/>
</dbReference>
<evidence type="ECO:0000256" key="1">
    <source>
        <dbReference type="ARBA" id="ARBA00011764"/>
    </source>
</evidence>
<name>A0ABR3HSW6_LOXSC</name>
<dbReference type="EMBL" id="JBEUOH010000014">
    <property type="protein sequence ID" value="KAL0879652.1"/>
    <property type="molecule type" value="Genomic_DNA"/>
</dbReference>
<dbReference type="Pfam" id="PF13873">
    <property type="entry name" value="Myb_DNA-bind_5"/>
    <property type="match status" value="1"/>
</dbReference>
<evidence type="ECO:0000256" key="2">
    <source>
        <dbReference type="ARBA" id="ARBA00016807"/>
    </source>
</evidence>
<protein>
    <recommendedName>
        <fullName evidence="2">Regulatory protein zeste</fullName>
    </recommendedName>
</protein>
<comment type="function">
    <text evidence="5">Involved in transvection phenomena (= synapsis-dependent gene expression), where the synaptic pairing of chromosomes carrying genes with which zeste interacts influences the expression of these genes. Zeste binds to DNA and stimulates transcription from a nearby promoter.</text>
</comment>
<sequence>MVSVEQLTALIEYMESHTEVALGRLNRSKEGRSQTKRLWEECAAILNSVSADCVSKTPDQWRVYYNEYKSKLMKKIKIEKAEIKATGGGPSKVTPLTPLQERLYNILGRDFGEPLQGIRHNPLSVS</sequence>
<accession>A0ABR3HSW6</accession>
<evidence type="ECO:0000256" key="3">
    <source>
        <dbReference type="ARBA" id="ARBA00023015"/>
    </source>
</evidence>
<keyword evidence="10" id="KW-1185">Reference proteome</keyword>
<evidence type="ECO:0000256" key="5">
    <source>
        <dbReference type="ARBA" id="ARBA00025466"/>
    </source>
</evidence>
<evidence type="ECO:0000259" key="6">
    <source>
        <dbReference type="Pfam" id="PF13873"/>
    </source>
</evidence>
<evidence type="ECO:0000313" key="7">
    <source>
        <dbReference type="EMBL" id="KAL0871459.1"/>
    </source>
</evidence>
<dbReference type="InterPro" id="IPR028002">
    <property type="entry name" value="Myb_DNA-bind_5"/>
</dbReference>
<comment type="subunit">
    <text evidence="1">Self-associates forming complexes of several hundred monomers.</text>
</comment>